<organism evidence="2 3">
    <name type="scientific">Apatococcus fuscideae</name>
    <dbReference type="NCBI Taxonomy" id="2026836"/>
    <lineage>
        <taxon>Eukaryota</taxon>
        <taxon>Viridiplantae</taxon>
        <taxon>Chlorophyta</taxon>
        <taxon>core chlorophytes</taxon>
        <taxon>Trebouxiophyceae</taxon>
        <taxon>Chlorellales</taxon>
        <taxon>Chlorellaceae</taxon>
        <taxon>Apatococcus</taxon>
    </lineage>
</organism>
<gene>
    <name evidence="2" type="ORF">WJX84_009601</name>
</gene>
<reference evidence="2 3" key="1">
    <citation type="journal article" date="2024" name="Nat. Commun.">
        <title>Phylogenomics reveals the evolutionary origins of lichenization in chlorophyte algae.</title>
        <authorList>
            <person name="Puginier C."/>
            <person name="Libourel C."/>
            <person name="Otte J."/>
            <person name="Skaloud P."/>
            <person name="Haon M."/>
            <person name="Grisel S."/>
            <person name="Petersen M."/>
            <person name="Berrin J.G."/>
            <person name="Delaux P.M."/>
            <person name="Dal Grande F."/>
            <person name="Keller J."/>
        </authorList>
    </citation>
    <scope>NUCLEOTIDE SEQUENCE [LARGE SCALE GENOMIC DNA]</scope>
    <source>
        <strain evidence="2 3">SAG 2523</strain>
    </source>
</reference>
<evidence type="ECO:0000313" key="3">
    <source>
        <dbReference type="Proteomes" id="UP001485043"/>
    </source>
</evidence>
<feature type="compositionally biased region" description="Polar residues" evidence="1">
    <location>
        <begin position="46"/>
        <end position="58"/>
    </location>
</feature>
<feature type="compositionally biased region" description="Basic residues" evidence="1">
    <location>
        <begin position="121"/>
        <end position="131"/>
    </location>
</feature>
<evidence type="ECO:0000256" key="1">
    <source>
        <dbReference type="SAM" id="MobiDB-lite"/>
    </source>
</evidence>
<evidence type="ECO:0000313" key="2">
    <source>
        <dbReference type="EMBL" id="KAK9850811.1"/>
    </source>
</evidence>
<keyword evidence="3" id="KW-1185">Reference proteome</keyword>
<proteinExistence type="predicted"/>
<dbReference type="AlphaFoldDB" id="A0AAW1SQS1"/>
<name>A0AAW1SQS1_9CHLO</name>
<feature type="compositionally biased region" description="Low complexity" evidence="1">
    <location>
        <begin position="11"/>
        <end position="20"/>
    </location>
</feature>
<protein>
    <submittedName>
        <fullName evidence="2">Uncharacterized protein</fullName>
    </submittedName>
</protein>
<dbReference type="Proteomes" id="UP001485043">
    <property type="component" value="Unassembled WGS sequence"/>
</dbReference>
<dbReference type="EMBL" id="JALJOV010001269">
    <property type="protein sequence ID" value="KAK9850811.1"/>
    <property type="molecule type" value="Genomic_DNA"/>
</dbReference>
<feature type="region of interest" description="Disordered" evidence="1">
    <location>
        <begin position="1"/>
        <end position="154"/>
    </location>
</feature>
<accession>A0AAW1SQS1</accession>
<comment type="caution">
    <text evidence="2">The sequence shown here is derived from an EMBL/GenBank/DDBJ whole genome shotgun (WGS) entry which is preliminary data.</text>
</comment>
<feature type="compositionally biased region" description="Basic residues" evidence="1">
    <location>
        <begin position="1"/>
        <end position="10"/>
    </location>
</feature>
<sequence length="154" mass="16570">MSGRRARGRQGPRPGMMKGRVVTERPKAAVTQKPGKPLTLDARFTMLNQLRDSASKRQTGAREALLDKKRAQNSGSKPAFKQPSGRTQQGRVGKGVAKLKGQKLRGGGQRPTSPAGQLVKDKRKPKRRKNPKAAAAAESDVKPAAEQNAEPESA</sequence>